<proteinExistence type="predicted"/>
<dbReference type="EMBL" id="GBXM01011496">
    <property type="protein sequence ID" value="JAH97081.1"/>
    <property type="molecule type" value="Transcribed_RNA"/>
</dbReference>
<sequence>MPYLQTIFRTPWQLTITNVNHRKQFFPCIFLNLKPLLLKLCCTPLHFISNTPDHNSHHCINLIGDIFFQIVDETINARKSF</sequence>
<evidence type="ECO:0000313" key="1">
    <source>
        <dbReference type="EMBL" id="JAH97081.1"/>
    </source>
</evidence>
<organism evidence="1">
    <name type="scientific">Anguilla anguilla</name>
    <name type="common">European freshwater eel</name>
    <name type="synonym">Muraena anguilla</name>
    <dbReference type="NCBI Taxonomy" id="7936"/>
    <lineage>
        <taxon>Eukaryota</taxon>
        <taxon>Metazoa</taxon>
        <taxon>Chordata</taxon>
        <taxon>Craniata</taxon>
        <taxon>Vertebrata</taxon>
        <taxon>Euteleostomi</taxon>
        <taxon>Actinopterygii</taxon>
        <taxon>Neopterygii</taxon>
        <taxon>Teleostei</taxon>
        <taxon>Anguilliformes</taxon>
        <taxon>Anguillidae</taxon>
        <taxon>Anguilla</taxon>
    </lineage>
</organism>
<reference evidence="1" key="2">
    <citation type="journal article" date="2015" name="Fish Shellfish Immunol.">
        <title>Early steps in the European eel (Anguilla anguilla)-Vibrio vulnificus interaction in the gills: Role of the RtxA13 toxin.</title>
        <authorList>
            <person name="Callol A."/>
            <person name="Pajuelo D."/>
            <person name="Ebbesson L."/>
            <person name="Teles M."/>
            <person name="MacKenzie S."/>
            <person name="Amaro C."/>
        </authorList>
    </citation>
    <scope>NUCLEOTIDE SEQUENCE</scope>
</reference>
<reference evidence="1" key="1">
    <citation type="submission" date="2014-11" db="EMBL/GenBank/DDBJ databases">
        <authorList>
            <person name="Amaro Gonzalez C."/>
        </authorList>
    </citation>
    <scope>NUCLEOTIDE SEQUENCE</scope>
</reference>
<name>A0A0E9X3M2_ANGAN</name>
<protein>
    <submittedName>
        <fullName evidence="1">Uncharacterized protein</fullName>
    </submittedName>
</protein>
<dbReference type="AlphaFoldDB" id="A0A0E9X3M2"/>
<accession>A0A0E9X3M2</accession>